<dbReference type="WBParaSite" id="TASK_0000010901-mRNA-1">
    <property type="protein sequence ID" value="TASK_0000010901-mRNA-1"/>
    <property type="gene ID" value="TASK_0000010901"/>
</dbReference>
<dbReference type="AlphaFoldDB" id="A0A158R6E9"/>
<reference evidence="3" key="1">
    <citation type="submission" date="2016-04" db="UniProtKB">
        <authorList>
            <consortium name="WormBaseParasite"/>
        </authorList>
    </citation>
    <scope>IDENTIFICATION</scope>
</reference>
<organism evidence="3">
    <name type="scientific">Taenia asiatica</name>
    <name type="common">Asian tapeworm</name>
    <dbReference type="NCBI Taxonomy" id="60517"/>
    <lineage>
        <taxon>Eukaryota</taxon>
        <taxon>Metazoa</taxon>
        <taxon>Spiralia</taxon>
        <taxon>Lophotrochozoa</taxon>
        <taxon>Platyhelminthes</taxon>
        <taxon>Cestoda</taxon>
        <taxon>Eucestoda</taxon>
        <taxon>Cyclophyllidea</taxon>
        <taxon>Taeniidae</taxon>
        <taxon>Taenia</taxon>
    </lineage>
</organism>
<feature type="compositionally biased region" description="Basic residues" evidence="2">
    <location>
        <begin position="460"/>
        <end position="471"/>
    </location>
</feature>
<evidence type="ECO:0000256" key="1">
    <source>
        <dbReference type="SAM" id="Coils"/>
    </source>
</evidence>
<protein>
    <submittedName>
        <fullName evidence="3">RH1 domain-containing protein</fullName>
    </submittedName>
</protein>
<evidence type="ECO:0000256" key="2">
    <source>
        <dbReference type="SAM" id="MobiDB-lite"/>
    </source>
</evidence>
<feature type="region of interest" description="Disordered" evidence="2">
    <location>
        <begin position="459"/>
        <end position="501"/>
    </location>
</feature>
<feature type="coiled-coil region" evidence="1">
    <location>
        <begin position="242"/>
        <end position="276"/>
    </location>
</feature>
<feature type="compositionally biased region" description="Basic and acidic residues" evidence="2">
    <location>
        <begin position="491"/>
        <end position="501"/>
    </location>
</feature>
<keyword evidence="1" id="KW-0175">Coiled coil</keyword>
<proteinExistence type="predicted"/>
<sequence>LPDRGATESTQDQAIDLWRAESLVQYSILQSACNSAEVAACDAAEVVSGCWKLVTALKKLIELLSTGDLMDLCCEYNRVHQENTIYEQCDLADCILVNEKLAQPFKTPGRSRRSDLNRTDVFEIVEKICEQAEDERKALENELRKARYDLDRARESHEVCRKTISQIKAQLESENKRYACLEDSSSEVVSIIRDIATELDCFEPGLSGLQVAQYLKRRVKGLLTEMELKEKIGTLEATTSFINDLGVELKDLKADRARLREELESKNLLIQKLREEGTEKSTQIDRYRATFDALFEPNTAANFAKQVAEQYRRYESKSSAQGTMRSTSFIDAASTQSAQSVPRFGERHVPRYPSCQHPHIDAISCATSAPSPKPLLPKGVSSHNKENVPDNMAPKTLNVTQSHLDQEVCYDLGTKQTVKKPLIASPMTTDPKRIRLVEESSEAFTSRITSSDWRKQTALRTKHSHLNHRSQHGSEPLPTSKPSPPRPLSSTEKHDPGCPIS</sequence>
<accession>A0A158R6E9</accession>
<feature type="coiled-coil region" evidence="1">
    <location>
        <begin position="122"/>
        <end position="184"/>
    </location>
</feature>
<name>A0A158R6E9_TAEAS</name>
<evidence type="ECO:0000313" key="3">
    <source>
        <dbReference type="WBParaSite" id="TASK_0000010901-mRNA-1"/>
    </source>
</evidence>